<gene>
    <name evidence="2" type="primary">gmhA</name>
    <name evidence="2" type="ORF">KS4_13330</name>
</gene>
<dbReference type="Proteomes" id="UP000317369">
    <property type="component" value="Chromosome"/>
</dbReference>
<dbReference type="EC" id="5.3.1.28" evidence="2"/>
<evidence type="ECO:0000313" key="2">
    <source>
        <dbReference type="EMBL" id="QDU33287.1"/>
    </source>
</evidence>
<reference evidence="2 3" key="1">
    <citation type="submission" date="2019-02" db="EMBL/GenBank/DDBJ databases">
        <title>Deep-cultivation of Planctomycetes and their phenomic and genomic characterization uncovers novel biology.</title>
        <authorList>
            <person name="Wiegand S."/>
            <person name="Jogler M."/>
            <person name="Boedeker C."/>
            <person name="Pinto D."/>
            <person name="Vollmers J."/>
            <person name="Rivas-Marin E."/>
            <person name="Kohn T."/>
            <person name="Peeters S.H."/>
            <person name="Heuer A."/>
            <person name="Rast P."/>
            <person name="Oberbeckmann S."/>
            <person name="Bunk B."/>
            <person name="Jeske O."/>
            <person name="Meyerdierks A."/>
            <person name="Storesund J.E."/>
            <person name="Kallscheuer N."/>
            <person name="Luecker S."/>
            <person name="Lage O.M."/>
            <person name="Pohl T."/>
            <person name="Merkel B.J."/>
            <person name="Hornburger P."/>
            <person name="Mueller R.-W."/>
            <person name="Bruemmer F."/>
            <person name="Labrenz M."/>
            <person name="Spormann A.M."/>
            <person name="Op den Camp H."/>
            <person name="Overmann J."/>
            <person name="Amann R."/>
            <person name="Jetten M.S.M."/>
            <person name="Mascher T."/>
            <person name="Medema M.H."/>
            <person name="Devos D.P."/>
            <person name="Kaster A.-K."/>
            <person name="Ovreas L."/>
            <person name="Rohde M."/>
            <person name="Galperin M.Y."/>
            <person name="Jogler C."/>
        </authorList>
    </citation>
    <scope>NUCLEOTIDE SEQUENCE [LARGE SCALE GENOMIC DNA]</scope>
    <source>
        <strain evidence="2 3">KS4</strain>
    </source>
</reference>
<dbReference type="KEGG" id="pcor:KS4_13330"/>
<evidence type="ECO:0000259" key="1">
    <source>
        <dbReference type="PROSITE" id="PS51464"/>
    </source>
</evidence>
<sequence>MDKQIAESIAKSAEVILSLNEQRDTIQAICHEIVGALKNGNKILTAGHGGSAAEALHMSEELVGRFMGDRIPLPSICLVSDGPLLTCIANDYGFDALFPRQLQAHGKPGDVLVMFTTSGNGKNFVDSVNYANQNGIKTIAISGKTGGDIKDQTTHQLIVKSHETARVQEAHTLLMHIVLEAVERAFPPVN</sequence>
<dbReference type="PANTHER" id="PTHR30390">
    <property type="entry name" value="SEDOHEPTULOSE 7-PHOSPHATE ISOMERASE / DNAA INITIATOR-ASSOCIATING FACTOR FOR REPLICATION INITIATION"/>
    <property type="match status" value="1"/>
</dbReference>
<dbReference type="InterPro" id="IPR046348">
    <property type="entry name" value="SIS_dom_sf"/>
</dbReference>
<dbReference type="GO" id="GO:0016853">
    <property type="term" value="F:isomerase activity"/>
    <property type="evidence" value="ECO:0007669"/>
    <property type="project" value="UniProtKB-KW"/>
</dbReference>
<dbReference type="PANTHER" id="PTHR30390:SF6">
    <property type="entry name" value="DNAA INITIATOR-ASSOCIATING PROTEIN DIAA"/>
    <property type="match status" value="1"/>
</dbReference>
<keyword evidence="3" id="KW-1185">Reference proteome</keyword>
<dbReference type="GO" id="GO:1901135">
    <property type="term" value="P:carbohydrate derivative metabolic process"/>
    <property type="evidence" value="ECO:0007669"/>
    <property type="project" value="InterPro"/>
</dbReference>
<dbReference type="CDD" id="cd05006">
    <property type="entry name" value="SIS_GmhA"/>
    <property type="match status" value="1"/>
</dbReference>
<organism evidence="2 3">
    <name type="scientific">Poriferisphaera corsica</name>
    <dbReference type="NCBI Taxonomy" id="2528020"/>
    <lineage>
        <taxon>Bacteria</taxon>
        <taxon>Pseudomonadati</taxon>
        <taxon>Planctomycetota</taxon>
        <taxon>Phycisphaerae</taxon>
        <taxon>Phycisphaerales</taxon>
        <taxon>Phycisphaeraceae</taxon>
        <taxon>Poriferisphaera</taxon>
    </lineage>
</organism>
<dbReference type="SUPFAM" id="SSF53697">
    <property type="entry name" value="SIS domain"/>
    <property type="match status" value="1"/>
</dbReference>
<dbReference type="Gene3D" id="3.40.50.10490">
    <property type="entry name" value="Glucose-6-phosphate isomerase like protein, domain 1"/>
    <property type="match status" value="1"/>
</dbReference>
<dbReference type="Pfam" id="PF13580">
    <property type="entry name" value="SIS_2"/>
    <property type="match status" value="1"/>
</dbReference>
<protein>
    <submittedName>
        <fullName evidence="2">Phosphoheptose isomerase</fullName>
        <ecNumber evidence="2">5.3.1.28</ecNumber>
    </submittedName>
</protein>
<proteinExistence type="predicted"/>
<dbReference type="InterPro" id="IPR001347">
    <property type="entry name" value="SIS_dom"/>
</dbReference>
<dbReference type="InterPro" id="IPR050099">
    <property type="entry name" value="SIS_GmhA/DiaA_subfam"/>
</dbReference>
<name>A0A517YSS8_9BACT</name>
<dbReference type="InterPro" id="IPR035461">
    <property type="entry name" value="GmhA/DiaA"/>
</dbReference>
<accession>A0A517YSS8</accession>
<dbReference type="PROSITE" id="PS51464">
    <property type="entry name" value="SIS"/>
    <property type="match status" value="1"/>
</dbReference>
<dbReference type="OrthoDB" id="9781311at2"/>
<keyword evidence="2" id="KW-0413">Isomerase</keyword>
<evidence type="ECO:0000313" key="3">
    <source>
        <dbReference type="Proteomes" id="UP000317369"/>
    </source>
</evidence>
<dbReference type="EMBL" id="CP036425">
    <property type="protein sequence ID" value="QDU33287.1"/>
    <property type="molecule type" value="Genomic_DNA"/>
</dbReference>
<dbReference type="GO" id="GO:0097367">
    <property type="term" value="F:carbohydrate derivative binding"/>
    <property type="evidence" value="ECO:0007669"/>
    <property type="project" value="InterPro"/>
</dbReference>
<dbReference type="AlphaFoldDB" id="A0A517YSS8"/>
<dbReference type="RefSeq" id="WP_145076174.1">
    <property type="nucleotide sequence ID" value="NZ_CP036425.1"/>
</dbReference>
<feature type="domain" description="SIS" evidence="1">
    <location>
        <begin position="33"/>
        <end position="190"/>
    </location>
</feature>